<keyword evidence="2" id="KW-1185">Reference proteome</keyword>
<proteinExistence type="predicted"/>
<sequence>MMAKGSDLDTADKVRVLKALAFQIHRKRPAEEALAEVLDQESKGGRNRAFRPAKEALESQGVLASMQAIELLGDEAAAVLGTVIDARDHRLLSSALSALAEFLEGAG</sequence>
<accession>A0A178M656</accession>
<dbReference type="Proteomes" id="UP000078428">
    <property type="component" value="Unassembled WGS sequence"/>
</dbReference>
<name>A0A178M656_9PROT</name>
<reference evidence="1 2" key="1">
    <citation type="submission" date="2016-04" db="EMBL/GenBank/DDBJ databases">
        <title>Draft genome sequence of freshwater magnetotactic bacteria Magnetospirillum marisnigri SP-1 and Magnetospirillum moscoviense BB-1.</title>
        <authorList>
            <person name="Koziaeva V."/>
            <person name="Dziuba M.V."/>
            <person name="Ivanov T.M."/>
            <person name="Kuznetsov B."/>
            <person name="Grouzdev D.S."/>
        </authorList>
    </citation>
    <scope>NUCLEOTIDE SEQUENCE [LARGE SCALE GENOMIC DNA]</scope>
    <source>
        <strain evidence="1 2">SP-1</strain>
    </source>
</reference>
<organism evidence="1 2">
    <name type="scientific">Paramagnetospirillum marisnigri</name>
    <dbReference type="NCBI Taxonomy" id="1285242"/>
    <lineage>
        <taxon>Bacteria</taxon>
        <taxon>Pseudomonadati</taxon>
        <taxon>Pseudomonadota</taxon>
        <taxon>Alphaproteobacteria</taxon>
        <taxon>Rhodospirillales</taxon>
        <taxon>Magnetospirillaceae</taxon>
        <taxon>Paramagnetospirillum</taxon>
    </lineage>
</organism>
<gene>
    <name evidence="1" type="ORF">A6A04_09075</name>
</gene>
<dbReference type="RefSeq" id="WP_068495815.1">
    <property type="nucleotide sequence ID" value="NZ_LWQT01000120.1"/>
</dbReference>
<evidence type="ECO:0000313" key="2">
    <source>
        <dbReference type="Proteomes" id="UP000078428"/>
    </source>
</evidence>
<comment type="caution">
    <text evidence="1">The sequence shown here is derived from an EMBL/GenBank/DDBJ whole genome shotgun (WGS) entry which is preliminary data.</text>
</comment>
<dbReference type="EMBL" id="LWQT01000120">
    <property type="protein sequence ID" value="OAN44023.1"/>
    <property type="molecule type" value="Genomic_DNA"/>
</dbReference>
<dbReference type="AlphaFoldDB" id="A0A178M656"/>
<protein>
    <submittedName>
        <fullName evidence="1">Uncharacterized protein</fullName>
    </submittedName>
</protein>
<evidence type="ECO:0000313" key="1">
    <source>
        <dbReference type="EMBL" id="OAN44023.1"/>
    </source>
</evidence>
<dbReference type="STRING" id="1285242.A6A04_09075"/>